<dbReference type="InterPro" id="IPR003370">
    <property type="entry name" value="Chromate_transpt"/>
</dbReference>
<feature type="transmembrane region" description="Helical" evidence="7">
    <location>
        <begin position="229"/>
        <end position="248"/>
    </location>
</feature>
<organism evidence="8 9">
    <name type="scientific">Beggiatoa alba B18LD</name>
    <dbReference type="NCBI Taxonomy" id="395493"/>
    <lineage>
        <taxon>Bacteria</taxon>
        <taxon>Pseudomonadati</taxon>
        <taxon>Pseudomonadota</taxon>
        <taxon>Gammaproteobacteria</taxon>
        <taxon>Thiotrichales</taxon>
        <taxon>Thiotrichaceae</taxon>
        <taxon>Beggiatoa</taxon>
    </lineage>
</organism>
<comment type="similarity">
    <text evidence="2">Belongs to the chromate ion transporter (CHR) (TC 2.A.51) family.</text>
</comment>
<feature type="transmembrane region" description="Helical" evidence="7">
    <location>
        <begin position="427"/>
        <end position="444"/>
    </location>
</feature>
<evidence type="ECO:0000256" key="7">
    <source>
        <dbReference type="SAM" id="Phobius"/>
    </source>
</evidence>
<dbReference type="STRING" id="395493.BegalDRAFT_0283"/>
<keyword evidence="5 7" id="KW-1133">Transmembrane helix</keyword>
<accession>I3CC62</accession>
<dbReference type="PANTHER" id="PTHR33567:SF3">
    <property type="entry name" value="CHROMATE ION TRANSPORTER (EUROFUNG)"/>
    <property type="match status" value="1"/>
</dbReference>
<dbReference type="PANTHER" id="PTHR33567">
    <property type="entry name" value="CHROMATE ION TRANSPORTER (EUROFUNG)"/>
    <property type="match status" value="1"/>
</dbReference>
<evidence type="ECO:0000256" key="1">
    <source>
        <dbReference type="ARBA" id="ARBA00004651"/>
    </source>
</evidence>
<dbReference type="AlphaFoldDB" id="I3CC62"/>
<protein>
    <submittedName>
        <fullName evidence="8">Chromate transporter, chromate ion transporter family</fullName>
    </submittedName>
</protein>
<feature type="transmembrane region" description="Helical" evidence="7">
    <location>
        <begin position="334"/>
        <end position="357"/>
    </location>
</feature>
<feature type="transmembrane region" description="Helical" evidence="7">
    <location>
        <begin position="300"/>
        <end position="322"/>
    </location>
</feature>
<sequence>MSLQPLDTPKKDLSFKTACWYWLKLGFISFGGPAGQISMMYQELVEQRRWISEKRFFHALNYTMILPGPEAQQLATYIGWLLHGTWGGIVAGLLFILPAFFLLMIFAWVYICWGELPVIAGILYGIKPAVTAIIFFAAYRIGLRVLKTPWLWIIALSALVAITFFNLPYAFIVISAGLLGYWGSCLYPTAVLPLPINPSLSSKVSPTVIDNDTPLITTTATTKRDSWRWLSIGCLVWLVSIVIIIFYYGTQHVLSQMAWFFTKVALLTFGGAYAALPYIYQAGVMDYQWLSAQQMMDGLALGETTPGPLIMLVTFVGFVGGWQSVSAEHAGWMGILGASVATFFTFLPSFIFILVGAPLIEKTQNNRAFTAPLTGITAAVVGIIIKLGLFFTYHVLYPQGWSGRLDGFSAVLMLIALWGLFRYQWNILILLAGCGTAGVCISFLS</sequence>
<feature type="transmembrane region" description="Helical" evidence="7">
    <location>
        <begin position="260"/>
        <end position="280"/>
    </location>
</feature>
<dbReference type="GO" id="GO:0015109">
    <property type="term" value="F:chromate transmembrane transporter activity"/>
    <property type="evidence" value="ECO:0007669"/>
    <property type="project" value="InterPro"/>
</dbReference>
<dbReference type="eggNOG" id="COG2059">
    <property type="taxonomic scope" value="Bacteria"/>
</dbReference>
<evidence type="ECO:0000256" key="4">
    <source>
        <dbReference type="ARBA" id="ARBA00022692"/>
    </source>
</evidence>
<evidence type="ECO:0000256" key="5">
    <source>
        <dbReference type="ARBA" id="ARBA00022989"/>
    </source>
</evidence>
<gene>
    <name evidence="8" type="ORF">BegalDRAFT_0283</name>
</gene>
<dbReference type="OrthoDB" id="8969999at2"/>
<dbReference type="GO" id="GO:0005886">
    <property type="term" value="C:plasma membrane"/>
    <property type="evidence" value="ECO:0007669"/>
    <property type="project" value="UniProtKB-SubCell"/>
</dbReference>
<dbReference type="Proteomes" id="UP000005744">
    <property type="component" value="Unassembled WGS sequence"/>
</dbReference>
<feature type="transmembrane region" description="Helical" evidence="7">
    <location>
        <begin position="150"/>
        <end position="183"/>
    </location>
</feature>
<evidence type="ECO:0000313" key="9">
    <source>
        <dbReference type="Proteomes" id="UP000005744"/>
    </source>
</evidence>
<dbReference type="EMBL" id="JH600070">
    <property type="protein sequence ID" value="EIJ41205.1"/>
    <property type="molecule type" value="Genomic_DNA"/>
</dbReference>
<comment type="subcellular location">
    <subcellularLocation>
        <location evidence="1">Cell membrane</location>
        <topology evidence="1">Multi-pass membrane protein</topology>
    </subcellularLocation>
</comment>
<dbReference type="RefSeq" id="WP_002682919.1">
    <property type="nucleotide sequence ID" value="NZ_JH600070.1"/>
</dbReference>
<keyword evidence="9" id="KW-1185">Reference proteome</keyword>
<evidence type="ECO:0000313" key="8">
    <source>
        <dbReference type="EMBL" id="EIJ41205.1"/>
    </source>
</evidence>
<dbReference type="HOGENOM" id="CLU_018106_0_0_6"/>
<keyword evidence="6 7" id="KW-0472">Membrane</keyword>
<dbReference type="NCBIfam" id="TIGR00937">
    <property type="entry name" value="2A51"/>
    <property type="match status" value="1"/>
</dbReference>
<feature type="transmembrane region" description="Helical" evidence="7">
    <location>
        <begin position="117"/>
        <end position="138"/>
    </location>
</feature>
<dbReference type="PIRSF" id="PIRSF004810">
    <property type="entry name" value="ChrA"/>
    <property type="match status" value="1"/>
</dbReference>
<keyword evidence="4 7" id="KW-0812">Transmembrane</keyword>
<reference evidence="8 9" key="1">
    <citation type="submission" date="2011-11" db="EMBL/GenBank/DDBJ databases">
        <title>Improved High-Quality Draft sequence of Beggiatoa alba B18lD.</title>
        <authorList>
            <consortium name="US DOE Joint Genome Institute"/>
            <person name="Lucas S."/>
            <person name="Han J."/>
            <person name="Lapidus A."/>
            <person name="Cheng J.-F."/>
            <person name="Goodwin L."/>
            <person name="Pitluck S."/>
            <person name="Peters L."/>
            <person name="Mikhailova N."/>
            <person name="Held B."/>
            <person name="Detter J.C."/>
            <person name="Han C."/>
            <person name="Tapia R."/>
            <person name="Land M."/>
            <person name="Hauser L."/>
            <person name="Kyrpides N."/>
            <person name="Ivanova N."/>
            <person name="Pagani I."/>
            <person name="Samuel K."/>
            <person name="Teske A."/>
            <person name="Mueller J."/>
            <person name="Woyke T."/>
        </authorList>
    </citation>
    <scope>NUCLEOTIDE SEQUENCE [LARGE SCALE GENOMIC DNA]</scope>
    <source>
        <strain evidence="8 9">B18LD</strain>
    </source>
</reference>
<feature type="transmembrane region" description="Helical" evidence="7">
    <location>
        <begin position="369"/>
        <end position="393"/>
    </location>
</feature>
<evidence type="ECO:0000256" key="2">
    <source>
        <dbReference type="ARBA" id="ARBA00005262"/>
    </source>
</evidence>
<feature type="transmembrane region" description="Helical" evidence="7">
    <location>
        <begin position="89"/>
        <end position="111"/>
    </location>
</feature>
<feature type="transmembrane region" description="Helical" evidence="7">
    <location>
        <begin position="20"/>
        <end position="41"/>
    </location>
</feature>
<dbReference type="InterPro" id="IPR014047">
    <property type="entry name" value="Chr_Tranpt_l_chain"/>
</dbReference>
<keyword evidence="3" id="KW-1003">Cell membrane</keyword>
<evidence type="ECO:0000256" key="3">
    <source>
        <dbReference type="ARBA" id="ARBA00022475"/>
    </source>
</evidence>
<name>I3CC62_9GAMM</name>
<evidence type="ECO:0000256" key="6">
    <source>
        <dbReference type="ARBA" id="ARBA00023136"/>
    </source>
</evidence>
<dbReference type="Pfam" id="PF02417">
    <property type="entry name" value="Chromate_transp"/>
    <property type="match status" value="2"/>
</dbReference>
<proteinExistence type="inferred from homology"/>